<protein>
    <submittedName>
        <fullName evidence="2">Uncharacterized protein</fullName>
    </submittedName>
</protein>
<evidence type="ECO:0000313" key="3">
    <source>
        <dbReference type="Proteomes" id="UP001589788"/>
    </source>
</evidence>
<feature type="region of interest" description="Disordered" evidence="1">
    <location>
        <begin position="1"/>
        <end position="28"/>
    </location>
</feature>
<evidence type="ECO:0000256" key="1">
    <source>
        <dbReference type="SAM" id="MobiDB-lite"/>
    </source>
</evidence>
<sequence length="121" mass="12604">MPDLPRHHEPDEAPAPVFVGDPDAGPHLVASTTEDLVELRLRAPLPGPAPGEPVSAREPPSPRAPRNGAPELVLVAGRDPRLGGLLALQFWVGGSCLGGLEASEDPDGHWTLRFHGLGAPG</sequence>
<reference evidence="2 3" key="1">
    <citation type="submission" date="2024-09" db="EMBL/GenBank/DDBJ databases">
        <authorList>
            <person name="Sun Q."/>
            <person name="Mori K."/>
        </authorList>
    </citation>
    <scope>NUCLEOTIDE SEQUENCE [LARGE SCALE GENOMIC DNA]</scope>
    <source>
        <strain evidence="2 3">JCM 15389</strain>
    </source>
</reference>
<comment type="caution">
    <text evidence="2">The sequence shown here is derived from an EMBL/GenBank/DDBJ whole genome shotgun (WGS) entry which is preliminary data.</text>
</comment>
<evidence type="ECO:0000313" key="2">
    <source>
        <dbReference type="EMBL" id="MFC0081340.1"/>
    </source>
</evidence>
<name>A0ABV6C0X6_9ACTN</name>
<feature type="region of interest" description="Disordered" evidence="1">
    <location>
        <begin position="43"/>
        <end position="68"/>
    </location>
</feature>
<keyword evidence="3" id="KW-1185">Reference proteome</keyword>
<dbReference type="Proteomes" id="UP001589788">
    <property type="component" value="Unassembled WGS sequence"/>
</dbReference>
<dbReference type="RefSeq" id="WP_377788509.1">
    <property type="nucleotide sequence ID" value="NZ_JBHLYQ010000027.1"/>
</dbReference>
<feature type="compositionally biased region" description="Basic and acidic residues" evidence="1">
    <location>
        <begin position="1"/>
        <end position="11"/>
    </location>
</feature>
<organism evidence="2 3">
    <name type="scientific">Aciditerrimonas ferrireducens</name>
    <dbReference type="NCBI Taxonomy" id="667306"/>
    <lineage>
        <taxon>Bacteria</taxon>
        <taxon>Bacillati</taxon>
        <taxon>Actinomycetota</taxon>
        <taxon>Acidimicrobiia</taxon>
        <taxon>Acidimicrobiales</taxon>
        <taxon>Acidimicrobiaceae</taxon>
        <taxon>Aciditerrimonas</taxon>
    </lineage>
</organism>
<gene>
    <name evidence="2" type="ORF">ACFFRE_04110</name>
</gene>
<dbReference type="EMBL" id="JBHLYQ010000027">
    <property type="protein sequence ID" value="MFC0081340.1"/>
    <property type="molecule type" value="Genomic_DNA"/>
</dbReference>
<proteinExistence type="predicted"/>
<accession>A0ABV6C0X6</accession>